<dbReference type="InterPro" id="IPR036736">
    <property type="entry name" value="ACP-like_sf"/>
</dbReference>
<evidence type="ECO:0000256" key="1">
    <source>
        <dbReference type="ARBA" id="ARBA00022450"/>
    </source>
</evidence>
<dbReference type="SUPFAM" id="SSF51735">
    <property type="entry name" value="NAD(P)-binding Rossmann-fold domains"/>
    <property type="match status" value="1"/>
</dbReference>
<dbReference type="InterPro" id="IPR000873">
    <property type="entry name" value="AMP-dep_synth/lig_dom"/>
</dbReference>
<keyword evidence="5" id="KW-1185">Reference proteome</keyword>
<dbReference type="PROSITE" id="PS50075">
    <property type="entry name" value="CARRIER"/>
    <property type="match status" value="1"/>
</dbReference>
<dbReference type="Pfam" id="PF23562">
    <property type="entry name" value="AMP-binding_C_3"/>
    <property type="match status" value="1"/>
</dbReference>
<dbReference type="Pfam" id="PF00501">
    <property type="entry name" value="AMP-binding"/>
    <property type="match status" value="1"/>
</dbReference>
<dbReference type="eggNOG" id="KOG1178">
    <property type="taxonomic scope" value="Eukaryota"/>
</dbReference>
<dbReference type="OrthoDB" id="429813at2759"/>
<keyword evidence="2" id="KW-0597">Phosphoprotein</keyword>
<name>F4SB18_MELLP</name>
<dbReference type="InterPro" id="IPR036291">
    <property type="entry name" value="NAD(P)-bd_dom_sf"/>
</dbReference>
<dbReference type="EMBL" id="GL883183">
    <property type="protein sequence ID" value="EGF98163.1"/>
    <property type="molecule type" value="Genomic_DNA"/>
</dbReference>
<sequence length="1165" mass="131577">MLRVKSLGGQGSDEMEGVGFDSKEMISENLDRLSNIWLWTSKHGTNGPSASYFKNQHRKSATFSDLPNVKELHRKLASNRFANYLASHTSLPLRTQSNGSEQFTIGLLAESGPDFLITVLACFRLGLTILLLAPQLPTEHVNHLLKETHSSHLLVFESNSIKLDELRKTLTGVEIVNLSYGVTSINPNDLTEEIPEPKRWISYEEEGSRNAVIFHSSGTTGLPKPINTLHEYLTSNLPTTLNEGTSSFCTTPLYHGGFSDLFRSLNSLDPICFFALDSLPITFDNIYKSIQVCAKSIGQTQKNVSNVHQINTFLTVPYILRLIKSNPDGIALLQTMKYVCFGGASLEDTIGDELVREGINLASRYGSSESGFLLSSYRDFESDKDWNWLREPLTPIGDKTRTFQKIDDSTYELIIKKGWPQMAVHNIPNGDFATGDLFEPHSSKPRTWRYLGRGDDIIVLSNGEKLNPNLAEEILQEESDLVSSSLIFGSRRTHCGLVVLLVSDFGKLDNWKGRWNKLLEKVNRQLPSFAQIWPEMVIFLEAGIDPWPTSSKGLKQRKQINDLYLDKIDGLYSSTHMSSKDLDMKLDYQTLDEEELKKLIKETVTEALFDLTAEDQSLNSRQASMALKDDDQDLFEFGLNSLKSIRIKMSLQRIFNLDAQSLPMNFVYEYPTVSKLKNYFINLKGNANLEQSRVINDKGHDHDLMRSLVQKYSSFEILPPLPRLPVQDGDNGRGSGVTVLLTGATGSLGAHILKKLLERPENEIREVICLVRTTDGRNARDRVFESFESRRISTQHLSENEKRLRFLRFDLSKNGLGISDEDIKFTTDANQFVIIHAAWMVDFLKPLPSFERENLKGLQSLLNLLGRLAKSTDAVHQQAEAVLPSKFILCSSLSSVSNTKSCNEDPDGLAREIITHDPNRAVEIGYAQSKWVAEEICDEFGKVEVTVLRIGQLCGDLETGVWNKTEYWPLLISSCRFTGCLPLLDRHPSWLPVDVCAQAIVEDVVICARISGPHDNFLDEVEDQISSKRNEDKGATVYHLFNPNTTVPWNDIVKMVQKQVKQRDESINVEVVDSLKWLEKLDESESDLNLNPSKKLLGMWKDQFSSQRIHEKSKMDMKPEGTSFHENQNIDSTLANIDLQLEKRCGPISEEWIDMFISAMELFPS</sequence>
<dbReference type="PANTHER" id="PTHR43439">
    <property type="entry name" value="PHENYLACETATE-COENZYME A LIGASE"/>
    <property type="match status" value="1"/>
</dbReference>
<dbReference type="Gene3D" id="1.10.1200.10">
    <property type="entry name" value="ACP-like"/>
    <property type="match status" value="1"/>
</dbReference>
<gene>
    <name evidence="4" type="ORF">MELLADRAFT_113782</name>
</gene>
<proteinExistence type="predicted"/>
<dbReference type="Gene3D" id="3.40.50.720">
    <property type="entry name" value="NAD(P)-binding Rossmann-like Domain"/>
    <property type="match status" value="1"/>
</dbReference>
<dbReference type="VEuPathDB" id="FungiDB:MELLADRAFT_113782"/>
<dbReference type="GeneID" id="18925097"/>
<reference evidence="5" key="1">
    <citation type="journal article" date="2011" name="Proc. Natl. Acad. Sci. U.S.A.">
        <title>Obligate biotrophy features unraveled by the genomic analysis of rust fungi.</title>
        <authorList>
            <person name="Duplessis S."/>
            <person name="Cuomo C.A."/>
            <person name="Lin Y.-C."/>
            <person name="Aerts A."/>
            <person name="Tisserant E."/>
            <person name="Veneault-Fourrey C."/>
            <person name="Joly D.L."/>
            <person name="Hacquard S."/>
            <person name="Amselem J."/>
            <person name="Cantarel B.L."/>
            <person name="Chiu R."/>
            <person name="Coutinho P.M."/>
            <person name="Feau N."/>
            <person name="Field M."/>
            <person name="Frey P."/>
            <person name="Gelhaye E."/>
            <person name="Goldberg J."/>
            <person name="Grabherr M.G."/>
            <person name="Kodira C.D."/>
            <person name="Kohler A."/>
            <person name="Kuees U."/>
            <person name="Lindquist E.A."/>
            <person name="Lucas S.M."/>
            <person name="Mago R."/>
            <person name="Mauceli E."/>
            <person name="Morin E."/>
            <person name="Murat C."/>
            <person name="Pangilinan J.L."/>
            <person name="Park R."/>
            <person name="Pearson M."/>
            <person name="Quesneville H."/>
            <person name="Rouhier N."/>
            <person name="Sakthikumar S."/>
            <person name="Salamov A.A."/>
            <person name="Schmutz J."/>
            <person name="Selles B."/>
            <person name="Shapiro H."/>
            <person name="Tanguay P."/>
            <person name="Tuskan G.A."/>
            <person name="Henrissat B."/>
            <person name="Van de Peer Y."/>
            <person name="Rouze P."/>
            <person name="Ellis J.G."/>
            <person name="Dodds P.N."/>
            <person name="Schein J.E."/>
            <person name="Zhong S."/>
            <person name="Hamelin R.C."/>
            <person name="Grigoriev I.V."/>
            <person name="Szabo L.J."/>
            <person name="Martin F."/>
        </authorList>
    </citation>
    <scope>NUCLEOTIDE SEQUENCE [LARGE SCALE GENOMIC DNA]</scope>
    <source>
        <strain evidence="5">98AG31 / pathotype 3-4-7</strain>
    </source>
</reference>
<dbReference type="SUPFAM" id="SSF47336">
    <property type="entry name" value="ACP-like"/>
    <property type="match status" value="1"/>
</dbReference>
<evidence type="ECO:0000313" key="4">
    <source>
        <dbReference type="EMBL" id="EGF98163.1"/>
    </source>
</evidence>
<dbReference type="HOGENOM" id="CLU_002220_2_0_1"/>
<dbReference type="InterPro" id="IPR042099">
    <property type="entry name" value="ANL_N_sf"/>
</dbReference>
<dbReference type="PANTHER" id="PTHR43439:SF2">
    <property type="entry name" value="ENZYME, PUTATIVE (JCVI)-RELATED"/>
    <property type="match status" value="1"/>
</dbReference>
<accession>F4SB18</accession>
<dbReference type="Gene3D" id="3.40.50.12780">
    <property type="entry name" value="N-terminal domain of ligase-like"/>
    <property type="match status" value="1"/>
</dbReference>
<evidence type="ECO:0000256" key="2">
    <source>
        <dbReference type="ARBA" id="ARBA00022553"/>
    </source>
</evidence>
<dbReference type="InterPro" id="IPR051414">
    <property type="entry name" value="Adenylate-forming_Reductase"/>
</dbReference>
<dbReference type="InParanoid" id="F4SB18"/>
<dbReference type="STRING" id="747676.F4SB18"/>
<dbReference type="KEGG" id="mlr:MELLADRAFT_113782"/>
<dbReference type="RefSeq" id="XP_007418576.1">
    <property type="nucleotide sequence ID" value="XM_007418514.1"/>
</dbReference>
<feature type="domain" description="Carrier" evidence="3">
    <location>
        <begin position="602"/>
        <end position="684"/>
    </location>
</feature>
<dbReference type="InterPro" id="IPR013120">
    <property type="entry name" value="FAR_NAD-bd"/>
</dbReference>
<keyword evidence="1" id="KW-0596">Phosphopantetheine</keyword>
<evidence type="ECO:0000259" key="3">
    <source>
        <dbReference type="PROSITE" id="PS50075"/>
    </source>
</evidence>
<dbReference type="PROSITE" id="PS00455">
    <property type="entry name" value="AMP_BINDING"/>
    <property type="match status" value="1"/>
</dbReference>
<evidence type="ECO:0000313" key="5">
    <source>
        <dbReference type="Proteomes" id="UP000001072"/>
    </source>
</evidence>
<dbReference type="AlphaFoldDB" id="F4SB18"/>
<dbReference type="Pfam" id="PF00550">
    <property type="entry name" value="PP-binding"/>
    <property type="match status" value="1"/>
</dbReference>
<dbReference type="SUPFAM" id="SSF56801">
    <property type="entry name" value="Acetyl-CoA synthetase-like"/>
    <property type="match status" value="1"/>
</dbReference>
<dbReference type="Proteomes" id="UP000001072">
    <property type="component" value="Unassembled WGS sequence"/>
</dbReference>
<organism evidence="5">
    <name type="scientific">Melampsora larici-populina (strain 98AG31 / pathotype 3-4-7)</name>
    <name type="common">Poplar leaf rust fungus</name>
    <dbReference type="NCBI Taxonomy" id="747676"/>
    <lineage>
        <taxon>Eukaryota</taxon>
        <taxon>Fungi</taxon>
        <taxon>Dikarya</taxon>
        <taxon>Basidiomycota</taxon>
        <taxon>Pucciniomycotina</taxon>
        <taxon>Pucciniomycetes</taxon>
        <taxon>Pucciniales</taxon>
        <taxon>Melampsoraceae</taxon>
        <taxon>Melampsora</taxon>
    </lineage>
</organism>
<dbReference type="InterPro" id="IPR009081">
    <property type="entry name" value="PP-bd_ACP"/>
</dbReference>
<dbReference type="InterPro" id="IPR020845">
    <property type="entry name" value="AMP-binding_CS"/>
</dbReference>
<dbReference type="Pfam" id="PF07993">
    <property type="entry name" value="NAD_binding_4"/>
    <property type="match status" value="1"/>
</dbReference>
<protein>
    <recommendedName>
        <fullName evidence="3">Carrier domain-containing protein</fullName>
    </recommendedName>
</protein>